<dbReference type="Proteomes" id="UP000294911">
    <property type="component" value="Unassembled WGS sequence"/>
</dbReference>
<proteinExistence type="predicted"/>
<evidence type="ECO:0000313" key="1">
    <source>
        <dbReference type="EMBL" id="TCP56405.1"/>
    </source>
</evidence>
<evidence type="ECO:0000313" key="2">
    <source>
        <dbReference type="Proteomes" id="UP000294911"/>
    </source>
</evidence>
<keyword evidence="2" id="KW-1185">Reference proteome</keyword>
<protein>
    <submittedName>
        <fullName evidence="1">Uncharacterized protein</fullName>
    </submittedName>
</protein>
<accession>A0A4R2RAG2</accession>
<gene>
    <name evidence="1" type="ORF">EV191_101348</name>
</gene>
<dbReference type="OrthoDB" id="3192636at2"/>
<organism evidence="1 2">
    <name type="scientific">Tamaricihabitans halophyticus</name>
    <dbReference type="NCBI Taxonomy" id="1262583"/>
    <lineage>
        <taxon>Bacteria</taxon>
        <taxon>Bacillati</taxon>
        <taxon>Actinomycetota</taxon>
        <taxon>Actinomycetes</taxon>
        <taxon>Pseudonocardiales</taxon>
        <taxon>Pseudonocardiaceae</taxon>
        <taxon>Tamaricihabitans</taxon>
    </lineage>
</organism>
<sequence length="198" mass="22119">MPGPSQDLRRQIQELAFHQAGYFTAAQAREIGYTYQAQKHHADHGNWVRVERGLFRLPGWPSHPEDAYARWMLWSGGQAVVSHDSALATHGLSDINPARVHLTVPSGFRATHDAVITHTGSLRDSDVESRGSWRLTTVERTLTDIAGSDLSQELIDSAVADALDRGMTTRRRLLRRAVDSDDRTALRLERALATRTET</sequence>
<dbReference type="EMBL" id="SLXQ01000001">
    <property type="protein sequence ID" value="TCP56405.1"/>
    <property type="molecule type" value="Genomic_DNA"/>
</dbReference>
<dbReference type="RefSeq" id="WP_132875009.1">
    <property type="nucleotide sequence ID" value="NZ_SLXQ01000001.1"/>
</dbReference>
<name>A0A4R2RAG2_9PSEU</name>
<reference evidence="1 2" key="1">
    <citation type="submission" date="2019-03" db="EMBL/GenBank/DDBJ databases">
        <title>Genomic Encyclopedia of Type Strains, Phase IV (KMG-IV): sequencing the most valuable type-strain genomes for metagenomic binning, comparative biology and taxonomic classification.</title>
        <authorList>
            <person name="Goeker M."/>
        </authorList>
    </citation>
    <scope>NUCLEOTIDE SEQUENCE [LARGE SCALE GENOMIC DNA]</scope>
    <source>
        <strain evidence="1 2">DSM 45765</strain>
    </source>
</reference>
<dbReference type="AlphaFoldDB" id="A0A4R2RAG2"/>
<comment type="caution">
    <text evidence="1">The sequence shown here is derived from an EMBL/GenBank/DDBJ whole genome shotgun (WGS) entry which is preliminary data.</text>
</comment>